<evidence type="ECO:0000313" key="1">
    <source>
        <dbReference type="EMBL" id="GAA4619375.1"/>
    </source>
</evidence>
<dbReference type="Proteomes" id="UP001500212">
    <property type="component" value="Unassembled WGS sequence"/>
</dbReference>
<dbReference type="Gene3D" id="1.10.287.1060">
    <property type="entry name" value="ESAT-6-like"/>
    <property type="match status" value="1"/>
</dbReference>
<reference evidence="2" key="1">
    <citation type="journal article" date="2019" name="Int. J. Syst. Evol. Microbiol.">
        <title>The Global Catalogue of Microorganisms (GCM) 10K type strain sequencing project: providing services to taxonomists for standard genome sequencing and annotation.</title>
        <authorList>
            <consortium name="The Broad Institute Genomics Platform"/>
            <consortium name="The Broad Institute Genome Sequencing Center for Infectious Disease"/>
            <person name="Wu L."/>
            <person name="Ma J."/>
        </authorList>
    </citation>
    <scope>NUCLEOTIDE SEQUENCE [LARGE SCALE GENOMIC DNA]</scope>
    <source>
        <strain evidence="2">JCM 17938</strain>
    </source>
</reference>
<dbReference type="EMBL" id="BAABHJ010000041">
    <property type="protein sequence ID" value="GAA4619375.1"/>
    <property type="molecule type" value="Genomic_DNA"/>
</dbReference>
<proteinExistence type="predicted"/>
<organism evidence="1 2">
    <name type="scientific">Actinoallomurus liliacearum</name>
    <dbReference type="NCBI Taxonomy" id="1080073"/>
    <lineage>
        <taxon>Bacteria</taxon>
        <taxon>Bacillati</taxon>
        <taxon>Actinomycetota</taxon>
        <taxon>Actinomycetes</taxon>
        <taxon>Streptosporangiales</taxon>
        <taxon>Thermomonosporaceae</taxon>
        <taxon>Actinoallomurus</taxon>
    </lineage>
</organism>
<evidence type="ECO:0008006" key="3">
    <source>
        <dbReference type="Google" id="ProtNLM"/>
    </source>
</evidence>
<comment type="caution">
    <text evidence="1">The sequence shown here is derived from an EMBL/GenBank/DDBJ whole genome shotgun (WGS) entry which is preliminary data.</text>
</comment>
<keyword evidence="2" id="KW-1185">Reference proteome</keyword>
<accession>A0ABP8TY99</accession>
<gene>
    <name evidence="1" type="ORF">GCM10023195_87550</name>
</gene>
<name>A0ABP8TY99_9ACTN</name>
<evidence type="ECO:0000313" key="2">
    <source>
        <dbReference type="Proteomes" id="UP001500212"/>
    </source>
</evidence>
<protein>
    <recommendedName>
        <fullName evidence="3">Tox-REase-5 domain-containing protein</fullName>
    </recommendedName>
</protein>
<sequence length="473" mass="49936">MTGRPFPWSPPQAWHPPMATSSRVEVTPDMVAGAAKNFAVGQRDIVDAWMRLQGALEANHGMAGDDKAAHAFDAKYAPAVQAVWKGFRQAIVVLGGTSLGLTQTANNHLSADHRSRADGRHAPIGLLGPNQVYPDMSMTVSASAIGPAATGPYLGANKVLAKLLAGYWPAAQPNNLESAAGAWRNAASEVIKVADWLDWCMGRLTDSTSARDFAAMQKYWTKVHRPGDGHSLLGGLAKLCDALGDACEGFAGVTWSVQNKVNLIVSAQEVLVILTAGTEEIIARLTAVLDRMAAAGVAAVSRVTGRTITAETVAGLEAATAGTPKIEPVEAQFEATAGKALADEMGATDSGTFANSDLAKAASNGQERGLAYEAYLQQKFTGGDPFSSGGRQFDGVYSSPENGVTWYEAKSGRALEDLTGNPDKFSRFKSNAGQQAAIARKEGVHFEIVSENPIPESVKSWLDKKGIPYRVVP</sequence>